<gene>
    <name evidence="1" type="ordered locus">GM21_1562</name>
</gene>
<dbReference type="KEGG" id="gem:GM21_1562"/>
<reference evidence="1" key="1">
    <citation type="submission" date="2009-07" db="EMBL/GenBank/DDBJ databases">
        <title>Complete sequence of Geobacter sp. M21.</title>
        <authorList>
            <consortium name="US DOE Joint Genome Institute"/>
            <person name="Lucas S."/>
            <person name="Copeland A."/>
            <person name="Lapidus A."/>
            <person name="Glavina del Rio T."/>
            <person name="Dalin E."/>
            <person name="Tice H."/>
            <person name="Bruce D."/>
            <person name="Goodwin L."/>
            <person name="Pitluck S."/>
            <person name="Saunders E."/>
            <person name="Brettin T."/>
            <person name="Detter J.C."/>
            <person name="Han C."/>
            <person name="Larimer F."/>
            <person name="Land M."/>
            <person name="Hauser L."/>
            <person name="Kyrpides N."/>
            <person name="Ovchinnikova G."/>
            <person name="Lovley D."/>
        </authorList>
    </citation>
    <scope>NUCLEOTIDE SEQUENCE [LARGE SCALE GENOMIC DNA]</scope>
    <source>
        <strain evidence="1">M21</strain>
    </source>
</reference>
<sequence>MKSVQQDVMYDVIAQMKFGMTVAEAGIKGICINCKRVVSFKDSTYEQFAFCSDCLVRTNDDGLSSIETERTNET</sequence>
<proteinExistence type="predicted"/>
<organism evidence="1">
    <name type="scientific">Geobacter sp. (strain M21)</name>
    <dbReference type="NCBI Taxonomy" id="443144"/>
    <lineage>
        <taxon>Bacteria</taxon>
        <taxon>Pseudomonadati</taxon>
        <taxon>Thermodesulfobacteriota</taxon>
        <taxon>Desulfuromonadia</taxon>
        <taxon>Geobacterales</taxon>
        <taxon>Geobacteraceae</taxon>
        <taxon>Geobacter</taxon>
    </lineage>
</organism>
<dbReference type="EMBL" id="CP001661">
    <property type="protein sequence ID" value="ACT17618.1"/>
    <property type="molecule type" value="Genomic_DNA"/>
</dbReference>
<protein>
    <submittedName>
        <fullName evidence="1">Uncharacterized protein</fullName>
    </submittedName>
</protein>
<name>C6E589_GEOSM</name>
<evidence type="ECO:0000313" key="1">
    <source>
        <dbReference type="EMBL" id="ACT17618.1"/>
    </source>
</evidence>
<dbReference type="AlphaFoldDB" id="C6E589"/>
<dbReference type="HOGENOM" id="CLU_2682561_0_0_7"/>
<accession>C6E589</accession>